<keyword evidence="8 13" id="KW-0812">Transmembrane</keyword>
<feature type="transmembrane region" description="Helical" evidence="13">
    <location>
        <begin position="135"/>
        <end position="156"/>
    </location>
</feature>
<dbReference type="GO" id="GO:0005886">
    <property type="term" value="C:plasma membrane"/>
    <property type="evidence" value="ECO:0007669"/>
    <property type="project" value="UniProtKB-SubCell"/>
</dbReference>
<dbReference type="GO" id="GO:0042910">
    <property type="term" value="F:xenobiotic transmembrane transporter activity"/>
    <property type="evidence" value="ECO:0007669"/>
    <property type="project" value="InterPro"/>
</dbReference>
<evidence type="ECO:0000313" key="14">
    <source>
        <dbReference type="EMBL" id="MSU00924.1"/>
    </source>
</evidence>
<reference evidence="14 15" key="1">
    <citation type="submission" date="2019-09" db="EMBL/GenBank/DDBJ databases">
        <title>In-depth cultivation of the pig gut microbiome towards novel bacterial diversity and tailored functional studies.</title>
        <authorList>
            <person name="Wylensek D."/>
            <person name="Hitch T.C.A."/>
            <person name="Clavel T."/>
        </authorList>
    </citation>
    <scope>NUCLEOTIDE SEQUENCE [LARGE SCALE GENOMIC DNA]</scope>
    <source>
        <strain evidence="14 15">WCA3-693-APC-4?</strain>
    </source>
</reference>
<evidence type="ECO:0000256" key="3">
    <source>
        <dbReference type="ARBA" id="ARBA00010199"/>
    </source>
</evidence>
<comment type="similarity">
    <text evidence="3">Belongs to the multi antimicrobial extrusion (MATE) (TC 2.A.66.1) family.</text>
</comment>
<feature type="transmembrane region" description="Helical" evidence="13">
    <location>
        <begin position="421"/>
        <end position="441"/>
    </location>
</feature>
<feature type="transmembrane region" description="Helical" evidence="13">
    <location>
        <begin position="243"/>
        <end position="268"/>
    </location>
</feature>
<organism evidence="14 15">
    <name type="scientific">Tissierella pigra</name>
    <dbReference type="NCBI Taxonomy" id="2607614"/>
    <lineage>
        <taxon>Bacteria</taxon>
        <taxon>Bacillati</taxon>
        <taxon>Bacillota</taxon>
        <taxon>Tissierellia</taxon>
        <taxon>Tissierellales</taxon>
        <taxon>Tissierellaceae</taxon>
        <taxon>Tissierella</taxon>
    </lineage>
</organism>
<evidence type="ECO:0000256" key="2">
    <source>
        <dbReference type="ARBA" id="ARBA00004651"/>
    </source>
</evidence>
<feature type="transmembrane region" description="Helical" evidence="13">
    <location>
        <begin position="20"/>
        <end position="41"/>
    </location>
</feature>
<dbReference type="AlphaFoldDB" id="A0A6N7XWK0"/>
<feature type="transmembrane region" description="Helical" evidence="13">
    <location>
        <begin position="168"/>
        <end position="188"/>
    </location>
</feature>
<dbReference type="CDD" id="cd13137">
    <property type="entry name" value="MATE_NorM_like"/>
    <property type="match status" value="1"/>
</dbReference>
<feature type="transmembrane region" description="Helical" evidence="13">
    <location>
        <begin position="200"/>
        <end position="223"/>
    </location>
</feature>
<dbReference type="EMBL" id="VUNQ01000009">
    <property type="protein sequence ID" value="MSU00924.1"/>
    <property type="molecule type" value="Genomic_DNA"/>
</dbReference>
<evidence type="ECO:0000256" key="10">
    <source>
        <dbReference type="ARBA" id="ARBA00023065"/>
    </source>
</evidence>
<dbReference type="InterPro" id="IPR048279">
    <property type="entry name" value="MdtK-like"/>
</dbReference>
<name>A0A6N7XWK0_9FIRM</name>
<feature type="transmembrane region" description="Helical" evidence="13">
    <location>
        <begin position="288"/>
        <end position="308"/>
    </location>
</feature>
<evidence type="ECO:0000256" key="4">
    <source>
        <dbReference type="ARBA" id="ARBA00020268"/>
    </source>
</evidence>
<evidence type="ECO:0000256" key="9">
    <source>
        <dbReference type="ARBA" id="ARBA00022989"/>
    </source>
</evidence>
<dbReference type="PANTHER" id="PTHR43298">
    <property type="entry name" value="MULTIDRUG RESISTANCE PROTEIN NORM-RELATED"/>
    <property type="match status" value="1"/>
</dbReference>
<evidence type="ECO:0000256" key="12">
    <source>
        <dbReference type="ARBA" id="ARBA00031636"/>
    </source>
</evidence>
<comment type="function">
    <text evidence="1">Multidrug efflux pump.</text>
</comment>
<feature type="transmembrane region" description="Helical" evidence="13">
    <location>
        <begin position="47"/>
        <end position="66"/>
    </location>
</feature>
<dbReference type="Proteomes" id="UP000469523">
    <property type="component" value="Unassembled WGS sequence"/>
</dbReference>
<dbReference type="Pfam" id="PF01554">
    <property type="entry name" value="MatE"/>
    <property type="match status" value="2"/>
</dbReference>
<sequence length="455" mass="49845">MAKEYSNEDRIIRNKILSMIIPITGENVLQMTAGIVLMAMIGRIDAYAVGAIGIATVLYRILWGIFKGLATGTSVLVAQSHGANNYEKLKSISEQSFIISIGVAIIFQQLLFWFAKPLLMVFNPNPDLLANGVLYLKIISWSLPFAAIILLVAGILQGMGNAKTPMITVGILNIVNIIAGFVLVTGNAGIKSLGLKGAGYAYNIAYITSALFGIIMLFGKNGIIKNMEGKFGFRFKSDEAKMILKLGLPTSFETSFWQAASIFLTRAILTYGELAYSAYQLGLQAESISYMPATGFGVAATTFIGYALGSKNKELGKKYLNQLIKYTIVVTIFAGGILIIFPKQIMGLLVKEPEVIQIGAMYLLIMGITQLPQNISGVLNGALRGAGYAKVPMINAGIGLWLIRVPFVMIMAYVFKADIVWLWIGIAIDMCWRLVYSYFYFKKKDIFEQEALVIE</sequence>
<keyword evidence="10" id="KW-0406">Ion transport</keyword>
<gene>
    <name evidence="14" type="ORF">FYJ83_05530</name>
</gene>
<feature type="transmembrane region" description="Helical" evidence="13">
    <location>
        <begin position="320"/>
        <end position="341"/>
    </location>
</feature>
<feature type="transmembrane region" description="Helical" evidence="13">
    <location>
        <begin position="97"/>
        <end position="115"/>
    </location>
</feature>
<comment type="caution">
    <text evidence="14">The sequence shown here is derived from an EMBL/GenBank/DDBJ whole genome shotgun (WGS) entry which is preliminary data.</text>
</comment>
<keyword evidence="6" id="KW-0050">Antiport</keyword>
<evidence type="ECO:0000256" key="13">
    <source>
        <dbReference type="SAM" id="Phobius"/>
    </source>
</evidence>
<protein>
    <recommendedName>
        <fullName evidence="4">Probable multidrug resistance protein NorM</fullName>
    </recommendedName>
    <alternativeName>
        <fullName evidence="12">Multidrug-efflux transporter</fullName>
    </alternativeName>
</protein>
<evidence type="ECO:0000256" key="7">
    <source>
        <dbReference type="ARBA" id="ARBA00022475"/>
    </source>
</evidence>
<comment type="subcellular location">
    <subcellularLocation>
        <location evidence="2">Cell membrane</location>
        <topology evidence="2">Multi-pass membrane protein</topology>
    </subcellularLocation>
</comment>
<keyword evidence="15" id="KW-1185">Reference proteome</keyword>
<dbReference type="PANTHER" id="PTHR43298:SF2">
    <property type="entry name" value="FMN_FAD EXPORTER YEEO-RELATED"/>
    <property type="match status" value="1"/>
</dbReference>
<dbReference type="InterPro" id="IPR050222">
    <property type="entry name" value="MATE_MdtK"/>
</dbReference>
<dbReference type="GO" id="GO:0015297">
    <property type="term" value="F:antiporter activity"/>
    <property type="evidence" value="ECO:0007669"/>
    <property type="project" value="UniProtKB-KW"/>
</dbReference>
<dbReference type="RefSeq" id="WP_154439348.1">
    <property type="nucleotide sequence ID" value="NZ_JAHLPJ010000001.1"/>
</dbReference>
<evidence type="ECO:0000256" key="6">
    <source>
        <dbReference type="ARBA" id="ARBA00022449"/>
    </source>
</evidence>
<keyword evidence="7" id="KW-1003">Cell membrane</keyword>
<dbReference type="NCBIfam" id="TIGR00797">
    <property type="entry name" value="matE"/>
    <property type="match status" value="1"/>
</dbReference>
<keyword evidence="9 13" id="KW-1133">Transmembrane helix</keyword>
<accession>A0A6N7XWK0</accession>
<keyword evidence="11 13" id="KW-0472">Membrane</keyword>
<dbReference type="GO" id="GO:0006811">
    <property type="term" value="P:monoatomic ion transport"/>
    <property type="evidence" value="ECO:0007669"/>
    <property type="project" value="UniProtKB-KW"/>
</dbReference>
<evidence type="ECO:0000256" key="5">
    <source>
        <dbReference type="ARBA" id="ARBA00022448"/>
    </source>
</evidence>
<keyword evidence="5" id="KW-0813">Transport</keyword>
<evidence type="ECO:0000256" key="1">
    <source>
        <dbReference type="ARBA" id="ARBA00003408"/>
    </source>
</evidence>
<evidence type="ECO:0000313" key="15">
    <source>
        <dbReference type="Proteomes" id="UP000469523"/>
    </source>
</evidence>
<evidence type="ECO:0000256" key="8">
    <source>
        <dbReference type="ARBA" id="ARBA00022692"/>
    </source>
</evidence>
<proteinExistence type="inferred from homology"/>
<dbReference type="InterPro" id="IPR002528">
    <property type="entry name" value="MATE_fam"/>
</dbReference>
<feature type="transmembrane region" description="Helical" evidence="13">
    <location>
        <begin position="394"/>
        <end position="415"/>
    </location>
</feature>
<dbReference type="PIRSF" id="PIRSF006603">
    <property type="entry name" value="DinF"/>
    <property type="match status" value="1"/>
</dbReference>
<feature type="transmembrane region" description="Helical" evidence="13">
    <location>
        <begin position="361"/>
        <end position="382"/>
    </location>
</feature>
<evidence type="ECO:0000256" key="11">
    <source>
        <dbReference type="ARBA" id="ARBA00023136"/>
    </source>
</evidence>